<evidence type="ECO:0000256" key="1">
    <source>
        <dbReference type="ARBA" id="ARBA00004141"/>
    </source>
</evidence>
<evidence type="ECO:0000313" key="7">
    <source>
        <dbReference type="EnsemblMetazoa" id="CLYHEMP016525.1"/>
    </source>
</evidence>
<comment type="subcellular location">
    <subcellularLocation>
        <location evidence="1 6">Membrane</location>
        <topology evidence="1 6">Multi-pass membrane protein</topology>
    </subcellularLocation>
</comment>
<dbReference type="Pfam" id="PF00335">
    <property type="entry name" value="Tetraspanin"/>
    <property type="match status" value="1"/>
</dbReference>
<proteinExistence type="inferred from homology"/>
<feature type="transmembrane region" description="Helical" evidence="6">
    <location>
        <begin position="49"/>
        <end position="76"/>
    </location>
</feature>
<reference evidence="7" key="1">
    <citation type="submission" date="2021-01" db="UniProtKB">
        <authorList>
            <consortium name="EnsemblMetazoa"/>
        </authorList>
    </citation>
    <scope>IDENTIFICATION</scope>
</reference>
<keyword evidence="4 6" id="KW-1133">Transmembrane helix</keyword>
<protein>
    <recommendedName>
        <fullName evidence="6">Tetraspanin</fullName>
    </recommendedName>
</protein>
<organism evidence="7 8">
    <name type="scientific">Clytia hemisphaerica</name>
    <dbReference type="NCBI Taxonomy" id="252671"/>
    <lineage>
        <taxon>Eukaryota</taxon>
        <taxon>Metazoa</taxon>
        <taxon>Cnidaria</taxon>
        <taxon>Hydrozoa</taxon>
        <taxon>Hydroidolina</taxon>
        <taxon>Leptothecata</taxon>
        <taxon>Obeliida</taxon>
        <taxon>Clytiidae</taxon>
        <taxon>Clytia</taxon>
    </lineage>
</organism>
<dbReference type="PROSITE" id="PS51257">
    <property type="entry name" value="PROKAR_LIPOPROTEIN"/>
    <property type="match status" value="1"/>
</dbReference>
<dbReference type="EnsemblMetazoa" id="CLYHEMT016525.1">
    <property type="protein sequence ID" value="CLYHEMP016525.1"/>
    <property type="gene ID" value="CLYHEMG016525"/>
</dbReference>
<evidence type="ECO:0000313" key="8">
    <source>
        <dbReference type="Proteomes" id="UP000594262"/>
    </source>
</evidence>
<dbReference type="Proteomes" id="UP000594262">
    <property type="component" value="Unplaced"/>
</dbReference>
<dbReference type="InterPro" id="IPR008952">
    <property type="entry name" value="Tetraspanin_EC2_sf"/>
</dbReference>
<dbReference type="InterPro" id="IPR018499">
    <property type="entry name" value="Tetraspanin/Peripherin"/>
</dbReference>
<dbReference type="PANTHER" id="PTHR19282:SF544">
    <property type="entry name" value="TETRASPANIN"/>
    <property type="match status" value="1"/>
</dbReference>
<evidence type="ECO:0000256" key="5">
    <source>
        <dbReference type="ARBA" id="ARBA00023136"/>
    </source>
</evidence>
<feature type="transmembrane region" description="Helical" evidence="6">
    <location>
        <begin position="83"/>
        <end position="107"/>
    </location>
</feature>
<dbReference type="GeneID" id="136815032"/>
<evidence type="ECO:0000256" key="3">
    <source>
        <dbReference type="ARBA" id="ARBA00022692"/>
    </source>
</evidence>
<dbReference type="SUPFAM" id="SSF48652">
    <property type="entry name" value="Tetraspanin"/>
    <property type="match status" value="1"/>
</dbReference>
<keyword evidence="3 6" id="KW-0812">Transmembrane</keyword>
<dbReference type="GO" id="GO:0005886">
    <property type="term" value="C:plasma membrane"/>
    <property type="evidence" value="ECO:0007669"/>
    <property type="project" value="TreeGrafter"/>
</dbReference>
<dbReference type="AlphaFoldDB" id="A0A7M5X202"/>
<feature type="transmembrane region" description="Helical" evidence="6">
    <location>
        <begin position="12"/>
        <end position="37"/>
    </location>
</feature>
<dbReference type="PANTHER" id="PTHR19282">
    <property type="entry name" value="TETRASPANIN"/>
    <property type="match status" value="1"/>
</dbReference>
<feature type="transmembrane region" description="Helical" evidence="6">
    <location>
        <begin position="221"/>
        <end position="249"/>
    </location>
</feature>
<dbReference type="OrthoDB" id="432835at2759"/>
<accession>A0A7M5X202</accession>
<evidence type="ECO:0000256" key="2">
    <source>
        <dbReference type="ARBA" id="ARBA00006840"/>
    </source>
</evidence>
<name>A0A7M5X202_9CNID</name>
<sequence length="256" mass="29463">MANSRTVRCVKWLVFVFNLLFFLSGCCLIGFGVWLNVARDDWQGISEYAYMSIANICLATGIIIVLVAFVGCCGAITENKIMLLLFFIFLLVIFLMEIGSAISAYIWREKINEELKDQLEQRIPERYYTETAVELAVNKIQSHFKCCGLYNSSDWGKTTASTNEPMIDQSCCIQDSAHSNYNSNCVSRPWGSIQADDEKLLKEYYQDGCYDKIKDFIKENMWLSVLFGFIFAFIQIIGMVLSMFLYCVLRRNEMVY</sequence>
<keyword evidence="5 6" id="KW-0472">Membrane</keyword>
<dbReference type="Gene3D" id="1.10.1450.10">
    <property type="entry name" value="Tetraspanin"/>
    <property type="match status" value="1"/>
</dbReference>
<evidence type="ECO:0000256" key="4">
    <source>
        <dbReference type="ARBA" id="ARBA00022989"/>
    </source>
</evidence>
<dbReference type="PIRSF" id="PIRSF002419">
    <property type="entry name" value="Tetraspanin"/>
    <property type="match status" value="1"/>
</dbReference>
<dbReference type="InterPro" id="IPR000301">
    <property type="entry name" value="Tetraspanin_animals"/>
</dbReference>
<dbReference type="RefSeq" id="XP_066927565.1">
    <property type="nucleotide sequence ID" value="XM_067071464.1"/>
</dbReference>
<evidence type="ECO:0000256" key="6">
    <source>
        <dbReference type="RuleBase" id="RU361218"/>
    </source>
</evidence>
<keyword evidence="8" id="KW-1185">Reference proteome</keyword>
<dbReference type="PRINTS" id="PR00259">
    <property type="entry name" value="TMFOUR"/>
</dbReference>
<comment type="similarity">
    <text evidence="2 6">Belongs to the tetraspanin (TM4SF) family.</text>
</comment>